<comment type="similarity">
    <text evidence="1">Belongs to the metallo-dependent hydrolases superfamily.</text>
</comment>
<dbReference type="Gene3D" id="3.20.20.140">
    <property type="entry name" value="Metal-dependent hydrolases"/>
    <property type="match status" value="1"/>
</dbReference>
<name>A0A6J4U7K9_9BACT</name>
<gene>
    <name evidence="3" type="ORF">AVDCRST_MAG88-20</name>
</gene>
<dbReference type="InterPro" id="IPR032466">
    <property type="entry name" value="Metal_Hydrolase"/>
</dbReference>
<evidence type="ECO:0000256" key="1">
    <source>
        <dbReference type="ARBA" id="ARBA00038310"/>
    </source>
</evidence>
<dbReference type="SUPFAM" id="SSF51556">
    <property type="entry name" value="Metallo-dependent hydrolases"/>
    <property type="match status" value="1"/>
</dbReference>
<evidence type="ECO:0000313" key="3">
    <source>
        <dbReference type="EMBL" id="CAA9541117.1"/>
    </source>
</evidence>
<dbReference type="PANTHER" id="PTHR43569">
    <property type="entry name" value="AMIDOHYDROLASE"/>
    <property type="match status" value="1"/>
</dbReference>
<sequence length="328" mass="36336">MGQVRYDPRGPPHHCPRLPQEWDVRYRQHAGRVIPAGGGKETAMPNGPIDDAHLHLWDPGRFPMSWIEGNPTLDRPYGLDDYRAHTAGLDVAAMVYLQVEVAPPYALLEARWALDRAGEDERLRGIVPWAPLEEGERVRAFLDALVALGPLIKGVRRITQGEPDPDFCLQPGFVRGAQLLPEYGLSCDLCITHRQLPATTELVRRCPETSFVLDHLGKPDVRGGGLDPWREQIGELAALPNVSCKVSGIVTEADHQGWTVADIAPYVAHVLAAFGEDRVLFGSDWPVVLNAAAYRRWVAALDELTDGITPAAGRKLWAENAMRFYRLA</sequence>
<protein>
    <submittedName>
        <fullName evidence="3">L-fuconolactone hydrolase</fullName>
    </submittedName>
</protein>
<dbReference type="InterPro" id="IPR006680">
    <property type="entry name" value="Amidohydro-rel"/>
</dbReference>
<dbReference type="AlphaFoldDB" id="A0A6J4U7K9"/>
<evidence type="ECO:0000259" key="2">
    <source>
        <dbReference type="Pfam" id="PF04909"/>
    </source>
</evidence>
<accession>A0A6J4U7K9</accession>
<keyword evidence="3" id="KW-0378">Hydrolase</keyword>
<dbReference type="EMBL" id="CADCWM010000008">
    <property type="protein sequence ID" value="CAA9541117.1"/>
    <property type="molecule type" value="Genomic_DNA"/>
</dbReference>
<proteinExistence type="inferred from homology"/>
<dbReference type="InterPro" id="IPR052350">
    <property type="entry name" value="Metallo-dep_Lactonases"/>
</dbReference>
<reference evidence="3" key="1">
    <citation type="submission" date="2020-02" db="EMBL/GenBank/DDBJ databases">
        <authorList>
            <person name="Meier V. D."/>
        </authorList>
    </citation>
    <scope>NUCLEOTIDE SEQUENCE</scope>
    <source>
        <strain evidence="3">AVDCRST_MAG88</strain>
    </source>
</reference>
<organism evidence="3">
    <name type="scientific">uncultured Thermomicrobiales bacterium</name>
    <dbReference type="NCBI Taxonomy" id="1645740"/>
    <lineage>
        <taxon>Bacteria</taxon>
        <taxon>Pseudomonadati</taxon>
        <taxon>Thermomicrobiota</taxon>
        <taxon>Thermomicrobia</taxon>
        <taxon>Thermomicrobiales</taxon>
        <taxon>environmental samples</taxon>
    </lineage>
</organism>
<feature type="domain" description="Amidohydrolase-related" evidence="2">
    <location>
        <begin position="51"/>
        <end position="327"/>
    </location>
</feature>
<dbReference type="GO" id="GO:0016787">
    <property type="term" value="F:hydrolase activity"/>
    <property type="evidence" value="ECO:0007669"/>
    <property type="project" value="UniProtKB-KW"/>
</dbReference>
<dbReference type="PANTHER" id="PTHR43569:SF2">
    <property type="entry name" value="AMIDOHYDROLASE-RELATED DOMAIN-CONTAINING PROTEIN"/>
    <property type="match status" value="1"/>
</dbReference>
<dbReference type="Pfam" id="PF04909">
    <property type="entry name" value="Amidohydro_2"/>
    <property type="match status" value="1"/>
</dbReference>